<protein>
    <recommendedName>
        <fullName evidence="3">Peptidase A2 domain-containing protein</fullName>
    </recommendedName>
</protein>
<dbReference type="Proteomes" id="UP000678237">
    <property type="component" value="Unassembled WGS sequence"/>
</dbReference>
<sequence length="104" mass="11793">MTLTYRCTHTEFFKGIVVKRPPMPVTLIGKSEKMNFTSVLDSGSDFILLPREVADMLGLEYDESEREEGNTYTGSRIVTTRSAVRVLIQKGREKYSWNAIVPST</sequence>
<evidence type="ECO:0000313" key="1">
    <source>
        <dbReference type="EMBL" id="MBS3063718.1"/>
    </source>
</evidence>
<comment type="caution">
    <text evidence="1">The sequence shown here is derived from an EMBL/GenBank/DDBJ whole genome shotgun (WGS) entry which is preliminary data.</text>
</comment>
<accession>A0A8T4L8W9</accession>
<dbReference type="AlphaFoldDB" id="A0A8T4L8W9"/>
<name>A0A8T4L8W9_9ARCH</name>
<dbReference type="EMBL" id="JAGVWE010000007">
    <property type="protein sequence ID" value="MBS3063718.1"/>
    <property type="molecule type" value="Genomic_DNA"/>
</dbReference>
<evidence type="ECO:0000313" key="2">
    <source>
        <dbReference type="Proteomes" id="UP000678237"/>
    </source>
</evidence>
<evidence type="ECO:0008006" key="3">
    <source>
        <dbReference type="Google" id="ProtNLM"/>
    </source>
</evidence>
<organism evidence="1 2">
    <name type="scientific">Candidatus Iainarchaeum sp</name>
    <dbReference type="NCBI Taxonomy" id="3101447"/>
    <lineage>
        <taxon>Archaea</taxon>
        <taxon>Candidatus Iainarchaeota</taxon>
        <taxon>Candidatus Iainarchaeia</taxon>
        <taxon>Candidatus Iainarchaeales</taxon>
        <taxon>Candidatus Iainarchaeaceae</taxon>
        <taxon>Candidatus Iainarchaeum</taxon>
    </lineage>
</organism>
<reference evidence="1" key="1">
    <citation type="submission" date="2021-03" db="EMBL/GenBank/DDBJ databases">
        <authorList>
            <person name="Jaffe A."/>
        </authorList>
    </citation>
    <scope>NUCLEOTIDE SEQUENCE</scope>
    <source>
        <strain evidence="1">RIFCSPLOWO2_01_FULL_58_19</strain>
    </source>
</reference>
<reference evidence="1" key="2">
    <citation type="submission" date="2021-05" db="EMBL/GenBank/DDBJ databases">
        <title>Protein family content uncovers lineage relationships and bacterial pathway maintenance mechanisms in DPANN archaea.</title>
        <authorList>
            <person name="Castelle C.J."/>
            <person name="Meheust R."/>
            <person name="Jaffe A.L."/>
            <person name="Seitz K."/>
            <person name="Gong X."/>
            <person name="Baker B.J."/>
            <person name="Banfield J.F."/>
        </authorList>
    </citation>
    <scope>NUCLEOTIDE SEQUENCE</scope>
    <source>
        <strain evidence="1">RIFCSPLOWO2_01_FULL_58_19</strain>
    </source>
</reference>
<proteinExistence type="predicted"/>
<gene>
    <name evidence="1" type="ORF">J4203_07690</name>
</gene>